<gene>
    <name evidence="2" type="ORF">M832_05920</name>
</gene>
<name>W8JGX3_9CHLA</name>
<evidence type="ECO:0000256" key="1">
    <source>
        <dbReference type="SAM" id="SignalP"/>
    </source>
</evidence>
<dbReference type="KEGG" id="cav:M832_05920"/>
<dbReference type="PATRIC" id="fig|1229831.3.peg.602"/>
<keyword evidence="1" id="KW-0732">Signal</keyword>
<dbReference type="RefSeq" id="WP_038500793.1">
    <property type="nucleotide sequence ID" value="NZ_CP006571.1"/>
</dbReference>
<dbReference type="EMBL" id="CP006571">
    <property type="protein sequence ID" value="AHK63455.1"/>
    <property type="molecule type" value="Genomic_DNA"/>
</dbReference>
<dbReference type="HOGENOM" id="CLU_1812341_0_0_0"/>
<evidence type="ECO:0000313" key="3">
    <source>
        <dbReference type="Proteomes" id="UP000019433"/>
    </source>
</evidence>
<evidence type="ECO:0000313" key="2">
    <source>
        <dbReference type="EMBL" id="AHK63455.1"/>
    </source>
</evidence>
<feature type="signal peptide" evidence="1">
    <location>
        <begin position="1"/>
        <end position="20"/>
    </location>
</feature>
<sequence length="142" mass="15362">MRILLSLFLCLLFHCQSILGGEQPFCTPVAENSSGVFDNYDDAIVHANASGIPVLMVLLSGSPSPILDEILDNGFGIEGYLDPSLKDMAVLAVIRPTDQDKDCVQSFLKKVPEVTIGQEEGIFLITLLLEEDGVIVLNVSLL</sequence>
<dbReference type="AlphaFoldDB" id="W8JGX3"/>
<protein>
    <submittedName>
        <fullName evidence="2">Uncharacterized protein</fullName>
    </submittedName>
</protein>
<organism evidence="2 3">
    <name type="scientific">Chlamydia avium 10DC88</name>
    <dbReference type="NCBI Taxonomy" id="1229831"/>
    <lineage>
        <taxon>Bacteria</taxon>
        <taxon>Pseudomonadati</taxon>
        <taxon>Chlamydiota</taxon>
        <taxon>Chlamydiia</taxon>
        <taxon>Chlamydiales</taxon>
        <taxon>Chlamydiaceae</taxon>
        <taxon>Chlamydia/Chlamydophila group</taxon>
        <taxon>Chlamydia</taxon>
    </lineage>
</organism>
<reference evidence="2 3" key="1">
    <citation type="journal article" date="2014" name="Syst. Appl. Microbiol.">
        <title>Evidence for the existence of two new members of the family Chlamydiaceae and proposal of Chlamydia avium sp. nov. and Chlamydia gallinacea sp. nov.</title>
        <authorList>
            <person name="Sachse K."/>
            <person name="Laroucau K."/>
            <person name="Riege K."/>
            <person name="Wehner S."/>
            <person name="Dilcher M."/>
            <person name="Creasy H.H."/>
            <person name="Weidmann M."/>
            <person name="Myers G."/>
            <person name="Vorimore F."/>
            <person name="Vicari N."/>
            <person name="Magnino S."/>
            <person name="Liebler-Tenorio E."/>
            <person name="Ruettger A."/>
            <person name="Bavoil P.M."/>
            <person name="Hufert F.T."/>
            <person name="Rossello-Mora R."/>
            <person name="Marz M."/>
        </authorList>
    </citation>
    <scope>NUCLEOTIDE SEQUENCE [LARGE SCALE GENOMIC DNA]</scope>
    <source>
        <strain evidence="2 3">10DC88</strain>
    </source>
</reference>
<proteinExistence type="predicted"/>
<accession>W8JGX3</accession>
<feature type="chain" id="PRO_5004910404" evidence="1">
    <location>
        <begin position="21"/>
        <end position="142"/>
    </location>
</feature>
<dbReference type="Proteomes" id="UP000019433">
    <property type="component" value="Chromosome"/>
</dbReference>